<accession>A0A1G5NAB4</accession>
<evidence type="ECO:0008006" key="3">
    <source>
        <dbReference type="Google" id="ProtNLM"/>
    </source>
</evidence>
<proteinExistence type="predicted"/>
<dbReference type="Proteomes" id="UP000199347">
    <property type="component" value="Unassembled WGS sequence"/>
</dbReference>
<dbReference type="AlphaFoldDB" id="A0A1G5NAB4"/>
<name>A0A1G5NAB4_AFIMA</name>
<keyword evidence="2" id="KW-1185">Reference proteome</keyword>
<dbReference type="RefSeq" id="WP_092811467.1">
    <property type="nucleotide sequence ID" value="NZ_FMVW01000003.1"/>
</dbReference>
<dbReference type="EMBL" id="FMVW01000003">
    <property type="protein sequence ID" value="SCZ34094.1"/>
    <property type="molecule type" value="Genomic_DNA"/>
</dbReference>
<organism evidence="1 2">
    <name type="scientific">Afifella marina DSM 2698</name>
    <dbReference type="NCBI Taxonomy" id="1120955"/>
    <lineage>
        <taxon>Bacteria</taxon>
        <taxon>Pseudomonadati</taxon>
        <taxon>Pseudomonadota</taxon>
        <taxon>Alphaproteobacteria</taxon>
        <taxon>Hyphomicrobiales</taxon>
        <taxon>Afifellaceae</taxon>
        <taxon>Afifella</taxon>
    </lineage>
</organism>
<evidence type="ECO:0000313" key="1">
    <source>
        <dbReference type="EMBL" id="SCZ34094.1"/>
    </source>
</evidence>
<protein>
    <recommendedName>
        <fullName evidence="3">Restriction endonuclease</fullName>
    </recommendedName>
</protein>
<gene>
    <name evidence="1" type="ORF">SAMN03080610_01635</name>
</gene>
<dbReference type="STRING" id="1120955.SAMN03080610_01635"/>
<sequence length="517" mass="57042">MPNEVSSILAQTGPCLTSDVIEVMVSRGLSESAARKRVQRALPDLGRLAGIRFHKNARFIYRQDDYGGRSFWDGLEKACHKAGKAYWGTIVTLKAHGGRCPIALFPRITGMPAARQRQLSPTRILQRLSEINLLVEVSESEDETGFVEFLPHIYPKEPIAVTNAVMLAEYVALQGIKEWARRIGFGSYGKFALRLEDPQPIVSGISWDLTAPSYFRPLVNATGGKVKPGFLVCDINLRSVVDIDEVDAFVRKCDMASAPAGVGAIMPMLVGYVFSASGLELAKKKGILAVTLENLFGSELAKSMRALIQMLTDAGATAAANPDYLMEVMSRLTKIEGAADNLRGALFELIIGSLVKDVEGGFLKTGERRLDVEIDVQLDRGDEAGMLVIECKSKAPGARVSEKDVKRWYENRVPRIHELLTAGRTDSKPFRYELWTNGSFTDSAIDWLKRQPYDLHGYSVGWRDGTALKEYADQARNASLRKMLNEHYFRSALSVVARSARAVQHPSADGEGNSLTR</sequence>
<evidence type="ECO:0000313" key="2">
    <source>
        <dbReference type="Proteomes" id="UP000199347"/>
    </source>
</evidence>
<reference evidence="1 2" key="1">
    <citation type="submission" date="2016-10" db="EMBL/GenBank/DDBJ databases">
        <authorList>
            <person name="de Groot N.N."/>
        </authorList>
    </citation>
    <scope>NUCLEOTIDE SEQUENCE [LARGE SCALE GENOMIC DNA]</scope>
    <source>
        <strain evidence="1 2">DSM 2698</strain>
    </source>
</reference>
<dbReference type="OrthoDB" id="735874at2"/>